<evidence type="ECO:0000313" key="3">
    <source>
        <dbReference type="Proteomes" id="UP000054558"/>
    </source>
</evidence>
<dbReference type="EMBL" id="DF236966">
    <property type="protein sequence ID" value="GAQ78699.1"/>
    <property type="molecule type" value="Genomic_DNA"/>
</dbReference>
<dbReference type="Proteomes" id="UP000054558">
    <property type="component" value="Unassembled WGS sequence"/>
</dbReference>
<dbReference type="PROSITE" id="PS51707">
    <property type="entry name" value="CYTH"/>
    <property type="match status" value="1"/>
</dbReference>
<feature type="domain" description="CYTH" evidence="1">
    <location>
        <begin position="1"/>
        <end position="198"/>
    </location>
</feature>
<keyword evidence="3" id="KW-1185">Reference proteome</keyword>
<dbReference type="InterPro" id="IPR023577">
    <property type="entry name" value="CYTH_domain"/>
</dbReference>
<gene>
    <name evidence="2" type="ORF">KFL_000170450</name>
</gene>
<dbReference type="CDD" id="cd07374">
    <property type="entry name" value="CYTH-like_Pase"/>
    <property type="match status" value="1"/>
</dbReference>
<dbReference type="GO" id="GO:0016462">
    <property type="term" value="F:pyrophosphatase activity"/>
    <property type="evidence" value="ECO:0007669"/>
    <property type="project" value="UniProtKB-ARBA"/>
</dbReference>
<dbReference type="OrthoDB" id="2160189at2759"/>
<dbReference type="AlphaFoldDB" id="A0A1Y1HNE4"/>
<sequence length="198" mass="22461">MEVEVKLRLPSAEAHAKIAKLLEPNHEVTHLQENVFFDGANEELSANRAILRFRFFNGDDKCIITVKKKTILTDGVGRSEELEEEIEPALARACVVEPSKVLTAGSPLLNQMVSEYKCTGFKCLGGFKNVRHVYHWNDHKIELDETQYDHGTVYELECESTEPDRLKALLEEFLSAHGIAYAYSTSTKFANFKNRTLI</sequence>
<dbReference type="OMA" id="DTQCIIS"/>
<dbReference type="Pfam" id="PF01928">
    <property type="entry name" value="CYTH"/>
    <property type="match status" value="1"/>
</dbReference>
<organism evidence="2 3">
    <name type="scientific">Klebsormidium nitens</name>
    <name type="common">Green alga</name>
    <name type="synonym">Ulothrix nitens</name>
    <dbReference type="NCBI Taxonomy" id="105231"/>
    <lineage>
        <taxon>Eukaryota</taxon>
        <taxon>Viridiplantae</taxon>
        <taxon>Streptophyta</taxon>
        <taxon>Klebsormidiophyceae</taxon>
        <taxon>Klebsormidiales</taxon>
        <taxon>Klebsormidiaceae</taxon>
        <taxon>Klebsormidium</taxon>
    </lineage>
</organism>
<dbReference type="SMART" id="SM01118">
    <property type="entry name" value="CYTH"/>
    <property type="match status" value="1"/>
</dbReference>
<dbReference type="PANTHER" id="PTHR34948:SF2">
    <property type="entry name" value="TRIPHOSPHATE TUNNEL METALLOENZYME 3"/>
    <property type="match status" value="1"/>
</dbReference>
<evidence type="ECO:0000259" key="1">
    <source>
        <dbReference type="PROSITE" id="PS51707"/>
    </source>
</evidence>
<dbReference type="SUPFAM" id="SSF55154">
    <property type="entry name" value="CYTH-like phosphatases"/>
    <property type="match status" value="1"/>
</dbReference>
<reference evidence="2 3" key="1">
    <citation type="journal article" date="2014" name="Nat. Commun.">
        <title>Klebsormidium flaccidum genome reveals primary factors for plant terrestrial adaptation.</title>
        <authorList>
            <person name="Hori K."/>
            <person name="Maruyama F."/>
            <person name="Fujisawa T."/>
            <person name="Togashi T."/>
            <person name="Yamamoto N."/>
            <person name="Seo M."/>
            <person name="Sato S."/>
            <person name="Yamada T."/>
            <person name="Mori H."/>
            <person name="Tajima N."/>
            <person name="Moriyama T."/>
            <person name="Ikeuchi M."/>
            <person name="Watanabe M."/>
            <person name="Wada H."/>
            <person name="Kobayashi K."/>
            <person name="Saito M."/>
            <person name="Masuda T."/>
            <person name="Sasaki-Sekimoto Y."/>
            <person name="Mashiguchi K."/>
            <person name="Awai K."/>
            <person name="Shimojima M."/>
            <person name="Masuda S."/>
            <person name="Iwai M."/>
            <person name="Nobusawa T."/>
            <person name="Narise T."/>
            <person name="Kondo S."/>
            <person name="Saito H."/>
            <person name="Sato R."/>
            <person name="Murakawa M."/>
            <person name="Ihara Y."/>
            <person name="Oshima-Yamada Y."/>
            <person name="Ohtaka K."/>
            <person name="Satoh M."/>
            <person name="Sonobe K."/>
            <person name="Ishii M."/>
            <person name="Ohtani R."/>
            <person name="Kanamori-Sato M."/>
            <person name="Honoki R."/>
            <person name="Miyazaki D."/>
            <person name="Mochizuki H."/>
            <person name="Umetsu J."/>
            <person name="Higashi K."/>
            <person name="Shibata D."/>
            <person name="Kamiya Y."/>
            <person name="Sato N."/>
            <person name="Nakamura Y."/>
            <person name="Tabata S."/>
            <person name="Ida S."/>
            <person name="Kurokawa K."/>
            <person name="Ohta H."/>
        </authorList>
    </citation>
    <scope>NUCLEOTIDE SEQUENCE [LARGE SCALE GENOMIC DNA]</scope>
    <source>
        <strain evidence="2 3">NIES-2285</strain>
    </source>
</reference>
<dbReference type="STRING" id="105231.A0A1Y1HNE4"/>
<dbReference type="PANTHER" id="PTHR34948">
    <property type="entry name" value="OS08G0299200 PROTEIN"/>
    <property type="match status" value="1"/>
</dbReference>
<evidence type="ECO:0000313" key="2">
    <source>
        <dbReference type="EMBL" id="GAQ78699.1"/>
    </source>
</evidence>
<dbReference type="InterPro" id="IPR033469">
    <property type="entry name" value="CYTH-like_dom_sf"/>
</dbReference>
<protein>
    <recommendedName>
        <fullName evidence="1">CYTH domain-containing protein</fullName>
    </recommendedName>
</protein>
<name>A0A1Y1HNE4_KLENI</name>
<accession>A0A1Y1HNE4</accession>
<proteinExistence type="predicted"/>
<dbReference type="Gene3D" id="2.40.320.10">
    <property type="entry name" value="Hypothetical Protein Pfu-838710-001"/>
    <property type="match status" value="1"/>
</dbReference>